<dbReference type="GO" id="GO:0004656">
    <property type="term" value="F:procollagen-proline 4-dioxygenase activity"/>
    <property type="evidence" value="ECO:0007669"/>
    <property type="project" value="TreeGrafter"/>
</dbReference>
<dbReference type="InterPro" id="IPR045054">
    <property type="entry name" value="P4HA-like"/>
</dbReference>
<comment type="cofactor">
    <cofactor evidence="1">
        <name>L-ascorbate</name>
        <dbReference type="ChEBI" id="CHEBI:38290"/>
    </cofactor>
</comment>
<evidence type="ECO:0000259" key="6">
    <source>
        <dbReference type="SMART" id="SM00702"/>
    </source>
</evidence>
<protein>
    <recommendedName>
        <fullName evidence="6">Prolyl 4-hydroxylase alpha subunit domain-containing protein</fullName>
    </recommendedName>
</protein>
<dbReference type="FunFam" id="2.60.120.620:FF:000045">
    <property type="entry name" value="Uncharacterized protein"/>
    <property type="match status" value="1"/>
</dbReference>
<keyword evidence="2" id="KW-0479">Metal-binding</keyword>
<dbReference type="GO" id="GO:0031418">
    <property type="term" value="F:L-ascorbic acid binding"/>
    <property type="evidence" value="ECO:0007669"/>
    <property type="project" value="InterPro"/>
</dbReference>
<dbReference type="OrthoDB" id="69177at2759"/>
<evidence type="ECO:0000256" key="5">
    <source>
        <dbReference type="ARBA" id="ARBA00023004"/>
    </source>
</evidence>
<dbReference type="InterPro" id="IPR006620">
    <property type="entry name" value="Pro_4_hyd_alph"/>
</dbReference>
<evidence type="ECO:0000256" key="2">
    <source>
        <dbReference type="ARBA" id="ARBA00022723"/>
    </source>
</evidence>
<dbReference type="VEuPathDB" id="FungiDB:AFUB_028650"/>
<keyword evidence="4" id="KW-0560">Oxidoreductase</keyword>
<organism evidence="7 8">
    <name type="scientific">Aspergillus fumigatus (strain CBS 144.89 / FGSC A1163 / CEA10)</name>
    <name type="common">Neosartorya fumigata</name>
    <dbReference type="NCBI Taxonomy" id="451804"/>
    <lineage>
        <taxon>Eukaryota</taxon>
        <taxon>Fungi</taxon>
        <taxon>Dikarya</taxon>
        <taxon>Ascomycota</taxon>
        <taxon>Pezizomycotina</taxon>
        <taxon>Eurotiomycetes</taxon>
        <taxon>Eurotiomycetidae</taxon>
        <taxon>Eurotiales</taxon>
        <taxon>Aspergillaceae</taxon>
        <taxon>Aspergillus</taxon>
        <taxon>Aspergillus subgen. Fumigati</taxon>
    </lineage>
</organism>
<gene>
    <name evidence="7" type="ORF">AFUB_028650</name>
</gene>
<evidence type="ECO:0000256" key="3">
    <source>
        <dbReference type="ARBA" id="ARBA00022964"/>
    </source>
</evidence>
<keyword evidence="3" id="KW-0223">Dioxygenase</keyword>
<dbReference type="AlphaFoldDB" id="B0XT96"/>
<evidence type="ECO:0000313" key="7">
    <source>
        <dbReference type="EMBL" id="EDP54805.1"/>
    </source>
</evidence>
<dbReference type="SMART" id="SM00702">
    <property type="entry name" value="P4Hc"/>
    <property type="match status" value="1"/>
</dbReference>
<dbReference type="GO" id="GO:0005506">
    <property type="term" value="F:iron ion binding"/>
    <property type="evidence" value="ECO:0007669"/>
    <property type="project" value="InterPro"/>
</dbReference>
<dbReference type="PANTHER" id="PTHR10869:SF241">
    <property type="entry name" value="FE2OG DIOXYGENASE DOMAIN-CONTAINING PROTEIN"/>
    <property type="match status" value="1"/>
</dbReference>
<dbReference type="HOGENOM" id="CLU_041456_2_1_1"/>
<feature type="domain" description="Prolyl 4-hydroxylase alpha subunit" evidence="6">
    <location>
        <begin position="37"/>
        <end position="275"/>
    </location>
</feature>
<dbReference type="EMBL" id="DS499595">
    <property type="protein sequence ID" value="EDP54805.1"/>
    <property type="molecule type" value="Genomic_DNA"/>
</dbReference>
<accession>B0XT96</accession>
<dbReference type="PhylomeDB" id="B0XT96"/>
<evidence type="ECO:0000313" key="8">
    <source>
        <dbReference type="Proteomes" id="UP000001699"/>
    </source>
</evidence>
<name>B0XT96_ASPFC</name>
<dbReference type="Gene3D" id="2.60.120.620">
    <property type="entry name" value="q2cbj1_9rhob like domain"/>
    <property type="match status" value="1"/>
</dbReference>
<dbReference type="GO" id="GO:0005783">
    <property type="term" value="C:endoplasmic reticulum"/>
    <property type="evidence" value="ECO:0007669"/>
    <property type="project" value="TreeGrafter"/>
</dbReference>
<evidence type="ECO:0000256" key="1">
    <source>
        <dbReference type="ARBA" id="ARBA00001961"/>
    </source>
</evidence>
<dbReference type="Proteomes" id="UP000001699">
    <property type="component" value="Unassembled WGS sequence"/>
</dbReference>
<keyword evidence="5" id="KW-0408">Iron</keyword>
<evidence type="ECO:0000256" key="4">
    <source>
        <dbReference type="ARBA" id="ARBA00023002"/>
    </source>
</evidence>
<dbReference type="PANTHER" id="PTHR10869">
    <property type="entry name" value="PROLYL 4-HYDROXYLASE ALPHA SUBUNIT"/>
    <property type="match status" value="1"/>
</dbReference>
<reference evidence="7 8" key="1">
    <citation type="journal article" date="2008" name="PLoS Genet.">
        <title>Genomic islands in the pathogenic filamentous fungus Aspergillus fumigatus.</title>
        <authorList>
            <person name="Fedorova N.D."/>
            <person name="Khaldi N."/>
            <person name="Joardar V.S."/>
            <person name="Maiti R."/>
            <person name="Amedeo P."/>
            <person name="Anderson M.J."/>
            <person name="Crabtree J."/>
            <person name="Silva J.C."/>
            <person name="Badger J.H."/>
            <person name="Albarraq A."/>
            <person name="Angiuoli S."/>
            <person name="Bussey H."/>
            <person name="Bowyer P."/>
            <person name="Cotty P.J."/>
            <person name="Dyer P.S."/>
            <person name="Egan A."/>
            <person name="Galens K."/>
            <person name="Fraser-Liggett C.M."/>
            <person name="Haas B.J."/>
            <person name="Inman J.M."/>
            <person name="Kent R."/>
            <person name="Lemieux S."/>
            <person name="Malavazi I."/>
            <person name="Orvis J."/>
            <person name="Roemer T."/>
            <person name="Ronning C.M."/>
            <person name="Sundaram J.P."/>
            <person name="Sutton G."/>
            <person name="Turner G."/>
            <person name="Venter J.C."/>
            <person name="White O.R."/>
            <person name="Whitty B.R."/>
            <person name="Youngman P."/>
            <person name="Wolfe K.H."/>
            <person name="Goldman G.H."/>
            <person name="Wortman J.R."/>
            <person name="Jiang B."/>
            <person name="Denning D.W."/>
            <person name="Nierman W.C."/>
        </authorList>
    </citation>
    <scope>NUCLEOTIDE SEQUENCE [LARGE SCALE GENOMIC DNA]</scope>
    <source>
        <strain evidence="8">CBS 144.89 / FGSC A1163 / CEA10</strain>
    </source>
</reference>
<sequence>MKWDISSPRFYKASANATVRQISFLSTDPPLPQYKDYNAVAIDNLRTEEEECKQLLRIAEASTVEDTSGTPRWDRAMINTGGAGQILATDQRKCESVIVDTPELADKLLARLMPFMKKEGVDHIHNQPLVPGLGGRGKACRLSRLNEKLRFLGYVGGEYFRPHWDSNYITPDEEEEESFYTLHLYLNGDGEQGPQELMQVSKKAEIGPEANVNMNPEGKLLGGTTSFSTSHKEGCGIVQGFPKTGSALVFHQYHLLHDGDPVFRGVKYTLRTDIMYREVVMT</sequence>
<keyword evidence="8" id="KW-1185">Reference proteome</keyword>
<proteinExistence type="predicted"/>